<evidence type="ECO:0000313" key="2">
    <source>
        <dbReference type="Proteomes" id="UP000442469"/>
    </source>
</evidence>
<evidence type="ECO:0000313" key="1">
    <source>
        <dbReference type="EMBL" id="MUG21089.1"/>
    </source>
</evidence>
<accession>A0A6N8EM77</accession>
<proteinExistence type="predicted"/>
<sequence length="107" mass="11714">MRNRKKVVLITIAASLVCAVVLLALLNISDTGNKTKGNMIVRKATPEEIGNAKTAKYVDGITTKFGDFEYTPDAPVPSEGVVYNLGDIRKDTKMVIIGEKKFLKVEE</sequence>
<dbReference type="EMBL" id="WNZZ01000001">
    <property type="protein sequence ID" value="MUG21089.1"/>
    <property type="molecule type" value="Genomic_DNA"/>
</dbReference>
<gene>
    <name evidence="1" type="ORF">GNQ08_01405</name>
</gene>
<organism evidence="1 2">
    <name type="scientific">Paenibacillus macerans</name>
    <name type="common">Bacillus macerans</name>
    <dbReference type="NCBI Taxonomy" id="44252"/>
    <lineage>
        <taxon>Bacteria</taxon>
        <taxon>Bacillati</taxon>
        <taxon>Bacillota</taxon>
        <taxon>Bacilli</taxon>
        <taxon>Bacillales</taxon>
        <taxon>Paenibacillaceae</taxon>
        <taxon>Paenibacillus</taxon>
    </lineage>
</organism>
<dbReference type="AlphaFoldDB" id="A0A6N8EM77"/>
<reference evidence="1 2" key="1">
    <citation type="submission" date="2019-11" db="EMBL/GenBank/DDBJ databases">
        <title>Draft genome sequences of five Paenibacillus species of dairy origin.</title>
        <authorList>
            <person name="Olajide A.M."/>
            <person name="Chen S."/>
            <person name="Lapointe G."/>
        </authorList>
    </citation>
    <scope>NUCLEOTIDE SEQUENCE [LARGE SCALE GENOMIC DNA]</scope>
    <source>
        <strain evidence="1 2">3CT49</strain>
    </source>
</reference>
<name>A0A6N8EM77_PAEMA</name>
<protein>
    <submittedName>
        <fullName evidence="1">Uncharacterized protein</fullName>
    </submittedName>
</protein>
<dbReference type="Proteomes" id="UP000442469">
    <property type="component" value="Unassembled WGS sequence"/>
</dbReference>
<dbReference type="RefSeq" id="WP_155619255.1">
    <property type="nucleotide sequence ID" value="NZ_CP086393.1"/>
</dbReference>
<comment type="caution">
    <text evidence="1">The sequence shown here is derived from an EMBL/GenBank/DDBJ whole genome shotgun (WGS) entry which is preliminary data.</text>
</comment>